<dbReference type="PANTHER" id="PTHR43581">
    <property type="entry name" value="ATP/GTP PHOSPHATASE"/>
    <property type="match status" value="1"/>
</dbReference>
<dbReference type="Gene3D" id="3.40.50.300">
    <property type="entry name" value="P-loop containing nucleotide triphosphate hydrolases"/>
    <property type="match status" value="1"/>
</dbReference>
<evidence type="ECO:0000313" key="2">
    <source>
        <dbReference type="EMBL" id="MBM6734569.1"/>
    </source>
</evidence>
<comment type="caution">
    <text evidence="2">The sequence shown here is derived from an EMBL/GenBank/DDBJ whole genome shotgun (WGS) entry which is preliminary data.</text>
</comment>
<dbReference type="InterPro" id="IPR003593">
    <property type="entry name" value="AAA+_ATPase"/>
</dbReference>
<dbReference type="Proteomes" id="UP000766986">
    <property type="component" value="Unassembled WGS sequence"/>
</dbReference>
<dbReference type="InterPro" id="IPR027417">
    <property type="entry name" value="P-loop_NTPase"/>
</dbReference>
<dbReference type="CDD" id="cd00267">
    <property type="entry name" value="ABC_ATPase"/>
    <property type="match status" value="1"/>
</dbReference>
<dbReference type="InterPro" id="IPR051396">
    <property type="entry name" value="Bact_Antivir_Def_Nuclease"/>
</dbReference>
<dbReference type="SMART" id="SM00382">
    <property type="entry name" value="AAA"/>
    <property type="match status" value="1"/>
</dbReference>
<organism evidence="2 3">
    <name type="scientific">Mediterranea massiliensis</name>
    <dbReference type="NCBI Taxonomy" id="1841865"/>
    <lineage>
        <taxon>Bacteria</taxon>
        <taxon>Pseudomonadati</taxon>
        <taxon>Bacteroidota</taxon>
        <taxon>Bacteroidia</taxon>
        <taxon>Bacteroidales</taxon>
        <taxon>Bacteroidaceae</taxon>
        <taxon>Mediterranea</taxon>
    </lineage>
</organism>
<dbReference type="InterPro" id="IPR003959">
    <property type="entry name" value="ATPase_AAA_core"/>
</dbReference>
<feature type="domain" description="AAA+ ATPase" evidence="1">
    <location>
        <begin position="46"/>
        <end position="272"/>
    </location>
</feature>
<dbReference type="Pfam" id="PF13304">
    <property type="entry name" value="AAA_21"/>
    <property type="match status" value="1"/>
</dbReference>
<keyword evidence="3" id="KW-1185">Reference proteome</keyword>
<sequence>MIYLEEFYLLSDDQEWNFFRRRSKGCYDSFYPYQLFPQKQLREIVFSDVTIFCGSNGSGKSTVLNIIGEKLKLKRNTPYNKTDFFDPYLSGCSSSFRNEDPLKMYDLMKVSRFISSDDVFNHIIGVRERNANLSFKREVTSRDIAQIKKYGWGNGPRGFNAEDPENMKSFLDYCQKLRGSSVNYIRTNVGVDERTYSNGESGFKYFTDDIQPRGLYLLDEPENSLSAEMQLKLAQFILSMARFYDCQFIMSTHSPLILSIPFARIYNMDEVPVSTCKWTELPNIKLYYEFFRDHQAEFE</sequence>
<gene>
    <name evidence="2" type="ORF">H7U35_04930</name>
</gene>
<dbReference type="SUPFAM" id="SSF52540">
    <property type="entry name" value="P-loop containing nucleoside triphosphate hydrolases"/>
    <property type="match status" value="1"/>
</dbReference>
<name>A0ABS2DYW1_9BACT</name>
<evidence type="ECO:0000259" key="1">
    <source>
        <dbReference type="SMART" id="SM00382"/>
    </source>
</evidence>
<dbReference type="RefSeq" id="WP_205094979.1">
    <property type="nucleotide sequence ID" value="NZ_JACLYZ010000008.1"/>
</dbReference>
<evidence type="ECO:0000313" key="3">
    <source>
        <dbReference type="Proteomes" id="UP000766986"/>
    </source>
</evidence>
<protein>
    <submittedName>
        <fullName evidence="2">AAA family ATPase</fullName>
    </submittedName>
</protein>
<accession>A0ABS2DYW1</accession>
<reference evidence="2 3" key="1">
    <citation type="journal article" date="2021" name="Sci. Rep.">
        <title>The distribution of antibiotic resistance genes in chicken gut microbiota commensals.</title>
        <authorList>
            <person name="Juricova H."/>
            <person name="Matiasovicova J."/>
            <person name="Kubasova T."/>
            <person name="Cejkova D."/>
            <person name="Rychlik I."/>
        </authorList>
    </citation>
    <scope>NUCLEOTIDE SEQUENCE [LARGE SCALE GENOMIC DNA]</scope>
    <source>
        <strain evidence="2 3">An772</strain>
    </source>
</reference>
<dbReference type="EMBL" id="JACLYZ010000008">
    <property type="protein sequence ID" value="MBM6734569.1"/>
    <property type="molecule type" value="Genomic_DNA"/>
</dbReference>
<proteinExistence type="predicted"/>
<dbReference type="PANTHER" id="PTHR43581:SF3">
    <property type="entry name" value="AAA+ ATPASE DOMAIN-CONTAINING PROTEIN"/>
    <property type="match status" value="1"/>
</dbReference>